<dbReference type="AlphaFoldDB" id="A0A1I2BU20"/>
<evidence type="ECO:0000313" key="2">
    <source>
        <dbReference type="Proteomes" id="UP000181976"/>
    </source>
</evidence>
<accession>A0A1I2BU20</accession>
<dbReference type="Gene3D" id="2.120.10.30">
    <property type="entry name" value="TolB, C-terminal domain"/>
    <property type="match status" value="1"/>
</dbReference>
<dbReference type="RefSeq" id="WP_010527803.1">
    <property type="nucleotide sequence ID" value="NZ_AFSL01000063.1"/>
</dbReference>
<evidence type="ECO:0008006" key="3">
    <source>
        <dbReference type="Google" id="ProtNLM"/>
    </source>
</evidence>
<protein>
    <recommendedName>
        <fullName evidence="3">WD40-like Beta Propeller Repeat</fullName>
    </recommendedName>
</protein>
<name>A0A1I2BU20_9BACT</name>
<dbReference type="SUPFAM" id="SSF82171">
    <property type="entry name" value="DPP6 N-terminal domain-like"/>
    <property type="match status" value="1"/>
</dbReference>
<dbReference type="InterPro" id="IPR011042">
    <property type="entry name" value="6-blade_b-propeller_TolB-like"/>
</dbReference>
<keyword evidence="2" id="KW-1185">Reference proteome</keyword>
<gene>
    <name evidence="1" type="ORF">SAMN05444380_11420</name>
</gene>
<dbReference type="eggNOG" id="COG0823">
    <property type="taxonomic scope" value="Bacteria"/>
</dbReference>
<dbReference type="OrthoDB" id="9799878at2"/>
<dbReference type="STRING" id="385682.SAMN05444380_11420"/>
<evidence type="ECO:0000313" key="1">
    <source>
        <dbReference type="EMBL" id="SFE58800.1"/>
    </source>
</evidence>
<dbReference type="InParanoid" id="A0A1I2BU20"/>
<dbReference type="EMBL" id="FONA01000014">
    <property type="protein sequence ID" value="SFE58800.1"/>
    <property type="molecule type" value="Genomic_DNA"/>
</dbReference>
<sequence length="986" mass="114456">MQKLPVAVILLFSTLPIFGQYYTSGTDPASIKWKQINTDRFRLVFPEEFSRAALDLSFYLDSIAPKVEALLHHRPRKINILIHGRSAYSNGFVSWAPRRIELYPTPDQENYSTDWLEQLAIHEYRHVVQIDKLRQGFTKFGSWFTGQQATGAVLGLYVPLWFMEGDAVITETTLSKSGRGRLPVFTQPLKARLIEYGYDSFDKAYLGSYRDYIPDYYKLGYHFTAEVRRRYGADLWSDVLDNTGRNSWSLTPFRKAIRKTGFRNQRLLYNAVFDSLTTEWRNYDLNLTSSKYRIIAKGDDDYTTIEYPVVTARDEVFAQIDGPGQRTRIVQILPNGDKKNIVYTGFRNSDPITANERWIAWTELQPHIRWENADYSIVRLFDRIEGKTKNLTAKSRYFSPTLSSYSDTLAVVECTTNYRFFISLIDIPSGETIKKIATPENAFPMHPSWTDKQDELVMVLFTNSGKSIATLNTKNDTWKTLRNPSFDEPKYPTKKGDYVWFTASIPNSEEIFRLSTLTGKTTQVTQSRFGATYPAILNKDTLLYCDYSAKGYRLVKIPAQQSWETEVKPADLTNPLVKQLTKQEKRDTEYSIHKTPEIKSYSKWNLLNIHSWAPAYVNIDDSEIYPGISLMSQNLLGTAIVTAGYNAANSKSYEKYHVGFSWRGWFPIIDFDIKWGDYKETFSNQYQINNGFYTIDQLGKEKHLNIEVGAKIPLYLSRGKWQRYFQVETQLESQSISNQNYIQNIYTYLVNFSTPTDKNLIKLPDINYRGMEYSLYFHNKLRGTNRDVNTRFGQSVSLLYRHTPWGNYNAGENYGISSRLYFPGIGKHHSLVVDNQWQKKIGGDTISSESNYLTYLKFNDLLDMPRGYNSIYNDEMYIFNGTYQMPLWNPDWSLPGVLYIKRFRLHLFFDLAVAKYQLQEKDSKTIYRYSNTYTSTGIELLSDLHAFRFILPFTIGYRGGFREVDNSLFHEVIISTSFNNFLVGKK</sequence>
<proteinExistence type="predicted"/>
<organism evidence="1 2">
    <name type="scientific">Thermophagus xiamenensis</name>
    <dbReference type="NCBI Taxonomy" id="385682"/>
    <lineage>
        <taxon>Bacteria</taxon>
        <taxon>Pseudomonadati</taxon>
        <taxon>Bacteroidota</taxon>
        <taxon>Bacteroidia</taxon>
        <taxon>Marinilabiliales</taxon>
        <taxon>Marinilabiliaceae</taxon>
        <taxon>Thermophagus</taxon>
    </lineage>
</organism>
<dbReference type="Proteomes" id="UP000181976">
    <property type="component" value="Unassembled WGS sequence"/>
</dbReference>
<reference evidence="1 2" key="1">
    <citation type="submission" date="2016-10" db="EMBL/GenBank/DDBJ databases">
        <authorList>
            <person name="de Groot N.N."/>
        </authorList>
    </citation>
    <scope>NUCLEOTIDE SEQUENCE [LARGE SCALE GENOMIC DNA]</scope>
    <source>
        <strain evidence="1 2">DSM 19012</strain>
    </source>
</reference>